<keyword evidence="2" id="KW-1185">Reference proteome</keyword>
<dbReference type="Proteomes" id="UP001642487">
    <property type="component" value="Chromosome 3"/>
</dbReference>
<gene>
    <name evidence="1" type="ORF">CITCOLO1_LOCUS10273</name>
</gene>
<dbReference type="PANTHER" id="PTHR35320:SF1">
    <property type="entry name" value="ATP-DEPENDENT CLP PROTEASE ATP-BINDING SUBUNIT"/>
    <property type="match status" value="1"/>
</dbReference>
<dbReference type="EMBL" id="OZ021737">
    <property type="protein sequence ID" value="CAK9318309.1"/>
    <property type="molecule type" value="Genomic_DNA"/>
</dbReference>
<name>A0ABP0YD31_9ROSI</name>
<protein>
    <submittedName>
        <fullName evidence="1">Uncharacterized protein</fullName>
    </submittedName>
</protein>
<organism evidence="1 2">
    <name type="scientific">Citrullus colocynthis</name>
    <name type="common">colocynth</name>
    <dbReference type="NCBI Taxonomy" id="252529"/>
    <lineage>
        <taxon>Eukaryota</taxon>
        <taxon>Viridiplantae</taxon>
        <taxon>Streptophyta</taxon>
        <taxon>Embryophyta</taxon>
        <taxon>Tracheophyta</taxon>
        <taxon>Spermatophyta</taxon>
        <taxon>Magnoliopsida</taxon>
        <taxon>eudicotyledons</taxon>
        <taxon>Gunneridae</taxon>
        <taxon>Pentapetalae</taxon>
        <taxon>rosids</taxon>
        <taxon>fabids</taxon>
        <taxon>Cucurbitales</taxon>
        <taxon>Cucurbitaceae</taxon>
        <taxon>Benincaseae</taxon>
        <taxon>Citrullus</taxon>
    </lineage>
</organism>
<reference evidence="1 2" key="1">
    <citation type="submission" date="2024-03" db="EMBL/GenBank/DDBJ databases">
        <authorList>
            <person name="Gkanogiannis A."/>
            <person name="Becerra Lopez-Lavalle L."/>
        </authorList>
    </citation>
    <scope>NUCLEOTIDE SEQUENCE [LARGE SCALE GENOMIC DNA]</scope>
</reference>
<proteinExistence type="predicted"/>
<dbReference type="PANTHER" id="PTHR35320">
    <property type="entry name" value="ATP-DEPENDENT CLP PROTEASE ATP-BINDING SUBUNIT"/>
    <property type="match status" value="1"/>
</dbReference>
<evidence type="ECO:0000313" key="2">
    <source>
        <dbReference type="Proteomes" id="UP001642487"/>
    </source>
</evidence>
<dbReference type="PROSITE" id="PS51257">
    <property type="entry name" value="PROKAR_LIPOPROTEIN"/>
    <property type="match status" value="1"/>
</dbReference>
<evidence type="ECO:0000313" key="1">
    <source>
        <dbReference type="EMBL" id="CAK9318309.1"/>
    </source>
</evidence>
<accession>A0ABP0YD31</accession>
<sequence length="313" mass="34772">MRYSASLCSYSCFSIGCLKLPSFSLCTYVWLINGSIFFFFFPLLTMKWTIWIFLLYHFCLSFSYHKTYQDRVPQMGCKLNSPNTPILFKFATERSELGGKSINFCPTFCLNNQNQETHTIPTAAKIPKSDISTVHFKSLTACKLGISRYPDFQYNAEGGTGTGSAEICGDSGSSHVSVSFDVDTLYIPPLTTQTTKFLGLPLPPFLKIDILPELFHGNINQESGKVELEFEAQFKFSIGSLYKAPPLLVKTVLSSEESRGSIRSGKGERLDDKGKCRLVGVATVDPIDDLLLNSFLSLPTECIANLNAIITFS</sequence>